<dbReference type="EMBL" id="FQWT01000005">
    <property type="protein sequence ID" value="SHH68720.1"/>
    <property type="molecule type" value="Genomic_DNA"/>
</dbReference>
<dbReference type="OrthoDB" id="1216693at2"/>
<proteinExistence type="predicted"/>
<protein>
    <submittedName>
        <fullName evidence="1">Uncharacterized protein</fullName>
    </submittedName>
</protein>
<reference evidence="2" key="1">
    <citation type="submission" date="2016-11" db="EMBL/GenBank/DDBJ databases">
        <authorList>
            <person name="Varghese N."/>
            <person name="Submissions S."/>
        </authorList>
    </citation>
    <scope>NUCLEOTIDE SEQUENCE [LARGE SCALE GENOMIC DNA]</scope>
    <source>
        <strain evidence="2">DSM 19055</strain>
    </source>
</reference>
<dbReference type="RefSeq" id="WP_073065257.1">
    <property type="nucleotide sequence ID" value="NZ_FQWT01000005.1"/>
</dbReference>
<evidence type="ECO:0000313" key="1">
    <source>
        <dbReference type="EMBL" id="SHH68720.1"/>
    </source>
</evidence>
<keyword evidence="2" id="KW-1185">Reference proteome</keyword>
<evidence type="ECO:0000313" key="2">
    <source>
        <dbReference type="Proteomes" id="UP000184047"/>
    </source>
</evidence>
<dbReference type="AlphaFoldDB" id="A0A1M5V0N3"/>
<gene>
    <name evidence="1" type="ORF">SAMN05421866_3481</name>
</gene>
<name>A0A1M5V0N3_9FLAO</name>
<accession>A0A1M5V0N3</accession>
<dbReference type="Proteomes" id="UP000184047">
    <property type="component" value="Unassembled WGS sequence"/>
</dbReference>
<organism evidence="1 2">
    <name type="scientific">Chryseobacterium oranimense</name>
    <dbReference type="NCBI Taxonomy" id="421058"/>
    <lineage>
        <taxon>Bacteria</taxon>
        <taxon>Pseudomonadati</taxon>
        <taxon>Bacteroidota</taxon>
        <taxon>Flavobacteriia</taxon>
        <taxon>Flavobacteriales</taxon>
        <taxon>Weeksellaceae</taxon>
        <taxon>Chryseobacterium group</taxon>
        <taxon>Chryseobacterium</taxon>
    </lineage>
</organism>
<dbReference type="STRING" id="421058.SAMN05421866_3481"/>
<sequence length="731" mass="82934">MANKRLTFNRSSISLTYNRFTSSTTGDNTFVGYLIDGLDPVTSQIDYYCDPIIIIGPNPSDSSDTVFVYVDAVSLPVGNYEYVITAKAFDDTVSKDIKLYLKVIDENTIPEEDRPYNLKYWFENEVSPEVKYRCEIKERGYEGQSTEINGTAEHKYQEKTDHFQPLVASSIELKLLADSGLTLQDLYSEDEKNYKVFLFRNEQLIFVGFLKPDGIWEDYVYDRWELSIDAYDGLSTLKDMSFSNENGMSFIGKQNGLSIIKNCLKKTGLDLPINVNCEIEYDGFIGDIAESTIFEGAFFNMERYFQDAKEPMDCESVLKSIIQIFNCTVMQMHGEWFIYRSIDTKENMFFTRYVNGAFSDYNVWHPEITIGSQINNFDVFHCNSNQRKSISPSVQAYRISYEYGGANAIFRNPELKLEGAGLDIPGWVVDNLDGRVVRNEDGFGVDSQTNWFNDEIPTLLRLAQDIDISQGAIFKLMIRYSNVNQNSVGIRYSVAVGNQWLNEDGSWSTAGGSIFVNNSIGTYNPPYHEYMGKGEAVVEASIKAPISGKLNIIIYRDVHRLGGGRFKVHSISLTGTSEGDVKGRVYTAQRKKKLSTVTKSDITVYNGDSVSDLFVGTIYKDNGETPTDKWHRKGMVETKEILEINAEDNIRIAPRPMIIFEGDIYGYIPYLSLISYDNISGNFLPMNYTLNTSDNTIRLVSREFSSTNLDSSDFYVDIKDNYGNETKVTIV</sequence>